<dbReference type="AlphaFoldDB" id="B7PKL9"/>
<dbReference type="InterPro" id="IPR045153">
    <property type="entry name" value="Est1/Ebs1-like"/>
</dbReference>
<dbReference type="VEuPathDB" id="VectorBase:ISCP_023291"/>
<dbReference type="EMBL" id="ABJB010403517">
    <property type="status" value="NOT_ANNOTATED_CDS"/>
    <property type="molecule type" value="Genomic_DNA"/>
</dbReference>
<feature type="compositionally biased region" description="Polar residues" evidence="1">
    <location>
        <begin position="218"/>
        <end position="233"/>
    </location>
</feature>
<evidence type="ECO:0008006" key="5">
    <source>
        <dbReference type="Google" id="ProtNLM"/>
    </source>
</evidence>
<keyword evidence="4" id="KW-1185">Reference proteome</keyword>
<dbReference type="PANTHER" id="PTHR15696">
    <property type="entry name" value="SMG-7 SUPPRESSOR WITH MORPHOLOGICAL EFFECT ON GENITALIA PROTEIN 7"/>
    <property type="match status" value="1"/>
</dbReference>
<dbReference type="EMBL" id="ABJB010232265">
    <property type="status" value="NOT_ANNOTATED_CDS"/>
    <property type="molecule type" value="Genomic_DNA"/>
</dbReference>
<evidence type="ECO:0000313" key="2">
    <source>
        <dbReference type="EMBL" id="EEC07141.1"/>
    </source>
</evidence>
<evidence type="ECO:0000313" key="4">
    <source>
        <dbReference type="Proteomes" id="UP000001555"/>
    </source>
</evidence>
<dbReference type="InParanoid" id="B7PKL9"/>
<sequence>MDRCSDMGAPRGPVGLPGDNWGQGPPLAEDICLRGTVALARAHAAVDWALQPPSSQALQGRSESPEESERKRVMRSMAHLWLEQEVRDLEGQVGALAPPFLVPHTRVLCSQLAHVRRLVATRRFVLVVPSHVISSLDLLKRESVGARESIRWLEGELRRGSRYVRSQKSHERLSLSPMKYPKRKDKEACWWLSVVNSDGALSDDVDSYGRPVQHDQTQRTTPSNVPASSGLSS</sequence>
<dbReference type="PANTHER" id="PTHR15696:SF7">
    <property type="entry name" value="NONSENSE-MEDIATED MRNA DECAY FACTOR"/>
    <property type="match status" value="1"/>
</dbReference>
<dbReference type="EMBL" id="DS734699">
    <property type="protein sequence ID" value="EEC07141.1"/>
    <property type="molecule type" value="Genomic_DNA"/>
</dbReference>
<accession>B7PKL9</accession>
<organism>
    <name type="scientific">Ixodes scapularis</name>
    <name type="common">Black-legged tick</name>
    <name type="synonym">Deer tick</name>
    <dbReference type="NCBI Taxonomy" id="6945"/>
    <lineage>
        <taxon>Eukaryota</taxon>
        <taxon>Metazoa</taxon>
        <taxon>Ecdysozoa</taxon>
        <taxon>Arthropoda</taxon>
        <taxon>Chelicerata</taxon>
        <taxon>Arachnida</taxon>
        <taxon>Acari</taxon>
        <taxon>Parasitiformes</taxon>
        <taxon>Ixodida</taxon>
        <taxon>Ixodoidea</taxon>
        <taxon>Ixodidae</taxon>
        <taxon>Ixodinae</taxon>
        <taxon>Ixodes</taxon>
    </lineage>
</organism>
<protein>
    <recommendedName>
        <fullName evidence="5">PIN domain-containing protein</fullName>
    </recommendedName>
</protein>
<dbReference type="EMBL" id="ABJB010459526">
    <property type="status" value="NOT_ANNOTATED_CDS"/>
    <property type="molecule type" value="Genomic_DNA"/>
</dbReference>
<dbReference type="VEuPathDB" id="VectorBase:ISCI005323"/>
<dbReference type="EMBL" id="ABJB011047020">
    <property type="status" value="NOT_ANNOTATED_CDS"/>
    <property type="molecule type" value="Genomic_DNA"/>
</dbReference>
<gene>
    <name evidence="2" type="ORF">IscW_ISCW005323</name>
</gene>
<dbReference type="EMBL" id="ABJB010605221">
    <property type="status" value="NOT_ANNOTATED_CDS"/>
    <property type="molecule type" value="Genomic_DNA"/>
</dbReference>
<dbReference type="STRING" id="6945.B7PKL9"/>
<dbReference type="HOGENOM" id="CLU_1191031_0_0_1"/>
<feature type="region of interest" description="Disordered" evidence="1">
    <location>
        <begin position="1"/>
        <end position="21"/>
    </location>
</feature>
<dbReference type="VEuPathDB" id="VectorBase:ISCW005323"/>
<dbReference type="Proteomes" id="UP000001555">
    <property type="component" value="Unassembled WGS sequence"/>
</dbReference>
<feature type="region of interest" description="Disordered" evidence="1">
    <location>
        <begin position="202"/>
        <end position="233"/>
    </location>
</feature>
<evidence type="ECO:0000256" key="1">
    <source>
        <dbReference type="SAM" id="MobiDB-lite"/>
    </source>
</evidence>
<dbReference type="OrthoDB" id="5920073at2759"/>
<proteinExistence type="predicted"/>
<reference evidence="2 4" key="1">
    <citation type="submission" date="2008-03" db="EMBL/GenBank/DDBJ databases">
        <title>Annotation of Ixodes scapularis.</title>
        <authorList>
            <consortium name="Ixodes scapularis Genome Project Consortium"/>
            <person name="Caler E."/>
            <person name="Hannick L.I."/>
            <person name="Bidwell S."/>
            <person name="Joardar V."/>
            <person name="Thiagarajan M."/>
            <person name="Amedeo P."/>
            <person name="Galinsky K.J."/>
            <person name="Schobel S."/>
            <person name="Inman J."/>
            <person name="Hostetler J."/>
            <person name="Miller J."/>
            <person name="Hammond M."/>
            <person name="Megy K."/>
            <person name="Lawson D."/>
            <person name="Kodira C."/>
            <person name="Sutton G."/>
            <person name="Meyer J."/>
            <person name="Hill C.A."/>
            <person name="Birren B."/>
            <person name="Nene V."/>
            <person name="Collins F."/>
            <person name="Alarcon-Chaidez F."/>
            <person name="Wikel S."/>
            <person name="Strausberg R."/>
        </authorList>
    </citation>
    <scope>NUCLEOTIDE SEQUENCE [LARGE SCALE GENOMIC DNA]</scope>
    <source>
        <strain evidence="4">Wikel</strain>
        <strain evidence="2">Wikel colony</strain>
    </source>
</reference>
<evidence type="ECO:0000313" key="3">
    <source>
        <dbReference type="EnsemblMetazoa" id="ISCW005323-PA"/>
    </source>
</evidence>
<dbReference type="EnsemblMetazoa" id="ISCW005323-RA">
    <property type="protein sequence ID" value="ISCW005323-PA"/>
    <property type="gene ID" value="ISCW005323"/>
</dbReference>
<dbReference type="PaxDb" id="6945-B7PKL9"/>
<dbReference type="Gene3D" id="3.40.50.1010">
    <property type="entry name" value="5'-nuclease"/>
    <property type="match status" value="1"/>
</dbReference>
<name>B7PKL9_IXOSC</name>
<reference evidence="3" key="2">
    <citation type="submission" date="2020-05" db="UniProtKB">
        <authorList>
            <consortium name="EnsemblMetazoa"/>
        </authorList>
    </citation>
    <scope>IDENTIFICATION</scope>
    <source>
        <strain evidence="3">wikel</strain>
    </source>
</reference>